<dbReference type="InterPro" id="IPR007197">
    <property type="entry name" value="rSAM"/>
</dbReference>
<evidence type="ECO:0000313" key="8">
    <source>
        <dbReference type="Proteomes" id="UP000184204"/>
    </source>
</evidence>
<dbReference type="PANTHER" id="PTHR43432">
    <property type="entry name" value="SLR0285 PROTEIN"/>
    <property type="match status" value="1"/>
</dbReference>
<dbReference type="SFLD" id="SFLDS00029">
    <property type="entry name" value="Radical_SAM"/>
    <property type="match status" value="1"/>
</dbReference>
<dbReference type="SUPFAM" id="SSF102114">
    <property type="entry name" value="Radical SAM enzymes"/>
    <property type="match status" value="1"/>
</dbReference>
<dbReference type="GO" id="GO:0003824">
    <property type="term" value="F:catalytic activity"/>
    <property type="evidence" value="ECO:0007669"/>
    <property type="project" value="InterPro"/>
</dbReference>
<dbReference type="EMBL" id="FQUA01000007">
    <property type="protein sequence ID" value="SHE78168.1"/>
    <property type="molecule type" value="Genomic_DNA"/>
</dbReference>
<dbReference type="InterPro" id="IPR058240">
    <property type="entry name" value="rSAM_sf"/>
</dbReference>
<organism evidence="6 8">
    <name type="scientific">Anaerotignum propionicum DSM 1682</name>
    <dbReference type="NCBI Taxonomy" id="991789"/>
    <lineage>
        <taxon>Bacteria</taxon>
        <taxon>Bacillati</taxon>
        <taxon>Bacillota</taxon>
        <taxon>Clostridia</taxon>
        <taxon>Lachnospirales</taxon>
        <taxon>Anaerotignaceae</taxon>
        <taxon>Anaerotignum</taxon>
    </lineage>
</organism>
<dbReference type="CDD" id="cd01335">
    <property type="entry name" value="Radical_SAM"/>
    <property type="match status" value="1"/>
</dbReference>
<dbReference type="AlphaFoldDB" id="A0A0X8V9L9"/>
<dbReference type="GO" id="GO:0046872">
    <property type="term" value="F:metal ion binding"/>
    <property type="evidence" value="ECO:0007669"/>
    <property type="project" value="UniProtKB-KW"/>
</dbReference>
<evidence type="ECO:0000256" key="1">
    <source>
        <dbReference type="ARBA" id="ARBA00022723"/>
    </source>
</evidence>
<dbReference type="PROSITE" id="PS51918">
    <property type="entry name" value="RADICAL_SAM"/>
    <property type="match status" value="1"/>
</dbReference>
<dbReference type="Pfam" id="PF04055">
    <property type="entry name" value="Radical_SAM"/>
    <property type="match status" value="1"/>
</dbReference>
<reference evidence="8" key="4">
    <citation type="submission" date="2016-11" db="EMBL/GenBank/DDBJ databases">
        <authorList>
            <person name="Jaros S."/>
            <person name="Januszkiewicz K."/>
            <person name="Wedrychowicz H."/>
        </authorList>
    </citation>
    <scope>NUCLEOTIDE SEQUENCE [LARGE SCALE GENOMIC DNA]</scope>
    <source>
        <strain evidence="8">DSM 1682</strain>
    </source>
</reference>
<dbReference type="GO" id="GO:0051536">
    <property type="term" value="F:iron-sulfur cluster binding"/>
    <property type="evidence" value="ECO:0007669"/>
    <property type="project" value="UniProtKB-KW"/>
</dbReference>
<evidence type="ECO:0000313" key="6">
    <source>
        <dbReference type="EMBL" id="SHE78168.1"/>
    </source>
</evidence>
<dbReference type="OrthoDB" id="9785699at2"/>
<dbReference type="EMBL" id="CP014223">
    <property type="protein sequence ID" value="AMJ39994.1"/>
    <property type="molecule type" value="Genomic_DNA"/>
</dbReference>
<dbReference type="Gene3D" id="3.80.30.30">
    <property type="match status" value="1"/>
</dbReference>
<evidence type="ECO:0000313" key="5">
    <source>
        <dbReference type="EMBL" id="AMJ39994.1"/>
    </source>
</evidence>
<reference evidence="5 7" key="1">
    <citation type="journal article" date="2016" name="Genome Announc.">
        <title>Complete Genome Sequence of the Amino Acid-Fermenting Clostridium propionicum X2 (DSM 1682).</title>
        <authorList>
            <person name="Poehlein A."/>
            <person name="Schlien K."/>
            <person name="Chowdhury N.P."/>
            <person name="Gottschalk G."/>
            <person name="Buckel W."/>
            <person name="Daniel R."/>
        </authorList>
    </citation>
    <scope>NUCLEOTIDE SEQUENCE [LARGE SCALE GENOMIC DNA]</scope>
    <source>
        <strain evidence="5 7">X2</strain>
    </source>
</reference>
<dbReference type="RefSeq" id="WP_066047216.1">
    <property type="nucleotide sequence ID" value="NZ_CP014223.1"/>
</dbReference>
<reference evidence="7" key="2">
    <citation type="submission" date="2016-01" db="EMBL/GenBank/DDBJ databases">
        <authorList>
            <person name="Poehlein A."/>
            <person name="Schlien K."/>
            <person name="Gottschalk G."/>
            <person name="Buckel W."/>
            <person name="Daniel R."/>
        </authorList>
    </citation>
    <scope>NUCLEOTIDE SEQUENCE [LARGE SCALE GENOMIC DNA]</scope>
    <source>
        <strain evidence="7">X2</strain>
    </source>
</reference>
<evidence type="ECO:0000259" key="4">
    <source>
        <dbReference type="PROSITE" id="PS51918"/>
    </source>
</evidence>
<feature type="domain" description="Radical SAM core" evidence="4">
    <location>
        <begin position="18"/>
        <end position="257"/>
    </location>
</feature>
<accession>A0A0X8V9L9</accession>
<gene>
    <name evidence="5" type="ORF">CPRO_03850</name>
    <name evidence="6" type="ORF">SAMN02745151_01768</name>
</gene>
<keyword evidence="2" id="KW-0408">Iron</keyword>
<sequence>MKRAISISCNTACTFVKGRFPYHWDLNVYRGCTHDCKYCYARYSHKYLREKGDFSDSIFVKTNIVEALERQLRNPKWDKAVINLGGVTDNYQAAEAMEKHMPEILRLMIQYNNPITISTKSDLILRDFDLIDELSRKTYVNIASTITTANETLQRKLEPGGVSPLRRFLMLKEFAKTKASTAVHMMPLLPLLTDGEENLNAVFSQARDVHADYLLAGLLYLRGETKQVFYHFLKKEYPNLLGEYRILYQNGGLKDYRGPLYERLGRIRDKYQISFDYKSRLEREVNGKNKPIQISLFD</sequence>
<name>A0A0X8V9L9_ANAPI</name>
<keyword evidence="3" id="KW-0411">Iron-sulfur</keyword>
<dbReference type="SFLD" id="SFLDG01084">
    <property type="entry name" value="Uncharacterised_Radical_SAM_Su"/>
    <property type="match status" value="1"/>
</dbReference>
<evidence type="ECO:0000256" key="3">
    <source>
        <dbReference type="ARBA" id="ARBA00023014"/>
    </source>
</evidence>
<keyword evidence="7" id="KW-1185">Reference proteome</keyword>
<protein>
    <submittedName>
        <fullName evidence="6">DNA repair photolyase</fullName>
    </submittedName>
    <submittedName>
        <fullName evidence="5">Radical SAM superfamily protein</fullName>
    </submittedName>
</protein>
<keyword evidence="1" id="KW-0479">Metal-binding</keyword>
<dbReference type="Proteomes" id="UP000184204">
    <property type="component" value="Unassembled WGS sequence"/>
</dbReference>
<dbReference type="InterPro" id="IPR040086">
    <property type="entry name" value="MJ0683-like"/>
</dbReference>
<proteinExistence type="predicted"/>
<dbReference type="KEGG" id="cpro:CPRO_03850"/>
<dbReference type="PANTHER" id="PTHR43432:SF5">
    <property type="entry name" value="ELP3_MIAA_NIFB-LIKE RADICAL SAM CORE DOMAIN-CONTAINING PROTEIN"/>
    <property type="match status" value="1"/>
</dbReference>
<evidence type="ECO:0000256" key="2">
    <source>
        <dbReference type="ARBA" id="ARBA00023004"/>
    </source>
</evidence>
<dbReference type="Proteomes" id="UP000068026">
    <property type="component" value="Chromosome"/>
</dbReference>
<evidence type="ECO:0000313" key="7">
    <source>
        <dbReference type="Proteomes" id="UP000068026"/>
    </source>
</evidence>
<reference evidence="6" key="3">
    <citation type="submission" date="2016-11" db="EMBL/GenBank/DDBJ databases">
        <authorList>
            <person name="Varghese N."/>
            <person name="Submissions S."/>
        </authorList>
    </citation>
    <scope>NUCLEOTIDE SEQUENCE</scope>
    <source>
        <strain evidence="6">DSM 1682</strain>
    </source>
</reference>